<name>A0ACC3BZ68_PYRYE</name>
<reference evidence="1" key="1">
    <citation type="submission" date="2019-11" db="EMBL/GenBank/DDBJ databases">
        <title>Nori genome reveals adaptations in red seaweeds to the harsh intertidal environment.</title>
        <authorList>
            <person name="Wang D."/>
            <person name="Mao Y."/>
        </authorList>
    </citation>
    <scope>NUCLEOTIDE SEQUENCE</scope>
    <source>
        <tissue evidence="1">Gametophyte</tissue>
    </source>
</reference>
<organism evidence="1 2">
    <name type="scientific">Pyropia yezoensis</name>
    <name type="common">Susabi-nori</name>
    <name type="synonym">Porphyra yezoensis</name>
    <dbReference type="NCBI Taxonomy" id="2788"/>
    <lineage>
        <taxon>Eukaryota</taxon>
        <taxon>Rhodophyta</taxon>
        <taxon>Bangiophyceae</taxon>
        <taxon>Bangiales</taxon>
        <taxon>Bangiaceae</taxon>
        <taxon>Pyropia</taxon>
    </lineage>
</organism>
<gene>
    <name evidence="1" type="ORF">I4F81_005569</name>
</gene>
<protein>
    <submittedName>
        <fullName evidence="1">Uncharacterized protein</fullName>
    </submittedName>
</protein>
<sequence length="444" mass="45280">MAVTLPPPHCRPLSGGGAAPRRRLPSLLVSLLATAAAAAVAVAAPAAAQSPVAEGVPAARLLGTRSITYDEVCSESGPQPVLRTIPERGGGRCPPPELFGSAVVSVPAANGRGPAALAISVDDDVYVVQYGTFAGAAAGRVAKSVPLRRRLSRLFPKDIIVSFGEGLARVGDVDGDGAADLAIYATVRPVGARGEAARRPTGVVFIIMLNADGSVKDADIIRLSATFGCPPGSACTYAMEAVGDVNGDGYADLLIATNWRSTAVVLLHPKANGMVRGVVSGRNAWYAGGKFVPDAPSVVALGDVDGDGIPDAAINDPYYKGNKGAVVVLLLAKDGSVKKEVTLTPGSGGLPASFKAPKNWAGLLAFGGVSPGTQKTVAVGSVGSPNLTFLYLGRNAYVQRYRPAVVPQALQNLDSLALEEGAFASSLTTAGPSGKVLKIFSFLF</sequence>
<evidence type="ECO:0000313" key="1">
    <source>
        <dbReference type="EMBL" id="KAK1863004.1"/>
    </source>
</evidence>
<dbReference type="Proteomes" id="UP000798662">
    <property type="component" value="Chromosome 2"/>
</dbReference>
<accession>A0ACC3BZ68</accession>
<dbReference type="EMBL" id="CM020619">
    <property type="protein sequence ID" value="KAK1863004.1"/>
    <property type="molecule type" value="Genomic_DNA"/>
</dbReference>
<proteinExistence type="predicted"/>
<comment type="caution">
    <text evidence="1">The sequence shown here is derived from an EMBL/GenBank/DDBJ whole genome shotgun (WGS) entry which is preliminary data.</text>
</comment>
<keyword evidence="2" id="KW-1185">Reference proteome</keyword>
<evidence type="ECO:0000313" key="2">
    <source>
        <dbReference type="Proteomes" id="UP000798662"/>
    </source>
</evidence>